<evidence type="ECO:0000256" key="1">
    <source>
        <dbReference type="SAM" id="Phobius"/>
    </source>
</evidence>
<evidence type="ECO:0008006" key="4">
    <source>
        <dbReference type="Google" id="ProtNLM"/>
    </source>
</evidence>
<reference evidence="2 3" key="1">
    <citation type="submission" date="2021-06" db="EMBL/GenBank/DDBJ databases">
        <authorList>
            <person name="Palmer J.M."/>
        </authorList>
    </citation>
    <scope>NUCLEOTIDE SEQUENCE [LARGE SCALE GENOMIC DNA]</scope>
    <source>
        <strain evidence="2 3">XC_2019</strain>
        <tissue evidence="2">Muscle</tissue>
    </source>
</reference>
<keyword evidence="1" id="KW-0472">Membrane</keyword>
<dbReference type="Proteomes" id="UP001434883">
    <property type="component" value="Unassembled WGS sequence"/>
</dbReference>
<name>A0ABV0RGH5_9TELE</name>
<evidence type="ECO:0000313" key="2">
    <source>
        <dbReference type="EMBL" id="MEQ2206708.1"/>
    </source>
</evidence>
<proteinExistence type="predicted"/>
<dbReference type="EMBL" id="JAHRIN010043202">
    <property type="protein sequence ID" value="MEQ2206708.1"/>
    <property type="molecule type" value="Genomic_DNA"/>
</dbReference>
<feature type="transmembrane region" description="Helical" evidence="1">
    <location>
        <begin position="34"/>
        <end position="50"/>
    </location>
</feature>
<accession>A0ABV0RGH5</accession>
<keyword evidence="1" id="KW-0812">Transmembrane</keyword>
<sequence length="100" mass="11506">MWRKTVMIVKFAAFLHNIFWSCYSYKIIMSFKSSLFIAGFAMFYNIHYGGSLNPKRRTFPVAGSDRGRLIFTPEENHTRVCLEAKLKSGSRSGCLVKVEN</sequence>
<comment type="caution">
    <text evidence="2">The sequence shown here is derived from an EMBL/GenBank/DDBJ whole genome shotgun (WGS) entry which is preliminary data.</text>
</comment>
<keyword evidence="3" id="KW-1185">Reference proteome</keyword>
<protein>
    <recommendedName>
        <fullName evidence="4">Secreted protein</fullName>
    </recommendedName>
</protein>
<evidence type="ECO:0000313" key="3">
    <source>
        <dbReference type="Proteomes" id="UP001434883"/>
    </source>
</evidence>
<organism evidence="2 3">
    <name type="scientific">Xenoophorus captivus</name>
    <dbReference type="NCBI Taxonomy" id="1517983"/>
    <lineage>
        <taxon>Eukaryota</taxon>
        <taxon>Metazoa</taxon>
        <taxon>Chordata</taxon>
        <taxon>Craniata</taxon>
        <taxon>Vertebrata</taxon>
        <taxon>Euteleostomi</taxon>
        <taxon>Actinopterygii</taxon>
        <taxon>Neopterygii</taxon>
        <taxon>Teleostei</taxon>
        <taxon>Neoteleostei</taxon>
        <taxon>Acanthomorphata</taxon>
        <taxon>Ovalentaria</taxon>
        <taxon>Atherinomorphae</taxon>
        <taxon>Cyprinodontiformes</taxon>
        <taxon>Goodeidae</taxon>
        <taxon>Xenoophorus</taxon>
    </lineage>
</organism>
<keyword evidence="1" id="KW-1133">Transmembrane helix</keyword>
<gene>
    <name evidence="2" type="ORF">XENOCAPTIV_001959</name>
</gene>